<gene>
    <name evidence="1" type="ORF">DAMNIGENAA_21780</name>
</gene>
<sequence length="102" mass="11692">MLNLLSNTESYMSFYHTVLSLNGENMHLGRASHVQVFRLPDDWAHPGITHSVRFYDGRYYRELLGAASIELESDTVVLDMGQGKVYRFVKQAARRDVNKTQA</sequence>
<reference evidence="1" key="1">
    <citation type="submission" date="2022-12" db="EMBL/GenBank/DDBJ databases">
        <title>Reference genome sequencing for broad-spectrum identification of bacterial and archaeal isolates by mass spectrometry.</title>
        <authorList>
            <person name="Sekiguchi Y."/>
            <person name="Tourlousse D.M."/>
        </authorList>
    </citation>
    <scope>NUCLEOTIDE SEQUENCE</scope>
    <source>
        <strain evidence="1">ASRB1</strain>
    </source>
</reference>
<evidence type="ECO:0000313" key="2">
    <source>
        <dbReference type="Proteomes" id="UP001144372"/>
    </source>
</evidence>
<keyword evidence="2" id="KW-1185">Reference proteome</keyword>
<evidence type="ECO:0000313" key="1">
    <source>
        <dbReference type="EMBL" id="GLI34745.1"/>
    </source>
</evidence>
<dbReference type="EMBL" id="BSDR01000001">
    <property type="protein sequence ID" value="GLI34745.1"/>
    <property type="molecule type" value="Genomic_DNA"/>
</dbReference>
<proteinExistence type="predicted"/>
<name>A0A9W6FTT4_9BACT</name>
<protein>
    <submittedName>
        <fullName evidence="1">Uncharacterized protein</fullName>
    </submittedName>
</protein>
<comment type="caution">
    <text evidence="1">The sequence shown here is derived from an EMBL/GenBank/DDBJ whole genome shotgun (WGS) entry which is preliminary data.</text>
</comment>
<accession>A0A9W6FTT4</accession>
<dbReference type="AlphaFoldDB" id="A0A9W6FTT4"/>
<organism evidence="1 2">
    <name type="scientific">Desulforhabdus amnigena</name>
    <dbReference type="NCBI Taxonomy" id="40218"/>
    <lineage>
        <taxon>Bacteria</taxon>
        <taxon>Pseudomonadati</taxon>
        <taxon>Thermodesulfobacteriota</taxon>
        <taxon>Syntrophobacteria</taxon>
        <taxon>Syntrophobacterales</taxon>
        <taxon>Syntrophobacteraceae</taxon>
        <taxon>Desulforhabdus</taxon>
    </lineage>
</organism>
<dbReference type="RefSeq" id="WP_281794151.1">
    <property type="nucleotide sequence ID" value="NZ_BSDR01000001.1"/>
</dbReference>
<dbReference type="Proteomes" id="UP001144372">
    <property type="component" value="Unassembled WGS sequence"/>
</dbReference>